<dbReference type="RefSeq" id="WP_143896090.1">
    <property type="nucleotide sequence ID" value="NZ_VJND01000012.1"/>
</dbReference>
<keyword evidence="7" id="KW-1185">Reference proteome</keyword>
<dbReference type="CDD" id="cd13553">
    <property type="entry name" value="PBP2_NrtA_CpmA_like"/>
    <property type="match status" value="1"/>
</dbReference>
<evidence type="ECO:0000256" key="5">
    <source>
        <dbReference type="ARBA" id="ARBA00023136"/>
    </source>
</evidence>
<accession>A0A554WLP9</accession>
<evidence type="ECO:0000313" key="7">
    <source>
        <dbReference type="Proteomes" id="UP000320225"/>
    </source>
</evidence>
<keyword evidence="4" id="KW-0997">Cell inner membrane</keyword>
<comment type="subcellular location">
    <subcellularLocation>
        <location evidence="1">Endomembrane system</location>
    </subcellularLocation>
</comment>
<evidence type="ECO:0000256" key="4">
    <source>
        <dbReference type="ARBA" id="ARBA00022519"/>
    </source>
</evidence>
<name>A0A554WLP9_9BURK</name>
<keyword evidence="5" id="KW-0472">Membrane</keyword>
<dbReference type="Pfam" id="PF13379">
    <property type="entry name" value="NMT1_2"/>
    <property type="match status" value="1"/>
</dbReference>
<evidence type="ECO:0000313" key="6">
    <source>
        <dbReference type="EMBL" id="TSE24497.1"/>
    </source>
</evidence>
<dbReference type="SUPFAM" id="SSF53850">
    <property type="entry name" value="Periplasmic binding protein-like II"/>
    <property type="match status" value="1"/>
</dbReference>
<keyword evidence="2" id="KW-0813">Transport</keyword>
<evidence type="ECO:0000256" key="1">
    <source>
        <dbReference type="ARBA" id="ARBA00004308"/>
    </source>
</evidence>
<protein>
    <submittedName>
        <fullName evidence="6">Nitrate transport protein NrtA</fullName>
    </submittedName>
</protein>
<dbReference type="Gene3D" id="3.40.190.10">
    <property type="entry name" value="Periplasmic binding protein-like II"/>
    <property type="match status" value="2"/>
</dbReference>
<dbReference type="GO" id="GO:0012505">
    <property type="term" value="C:endomembrane system"/>
    <property type="evidence" value="ECO:0007669"/>
    <property type="project" value="UniProtKB-SubCell"/>
</dbReference>
<evidence type="ECO:0000256" key="3">
    <source>
        <dbReference type="ARBA" id="ARBA00022475"/>
    </source>
</evidence>
<comment type="caution">
    <text evidence="6">The sequence shown here is derived from an EMBL/GenBank/DDBJ whole genome shotgun (WGS) entry which is preliminary data.</text>
</comment>
<dbReference type="PANTHER" id="PTHR30024:SF43">
    <property type="entry name" value="BLL4572 PROTEIN"/>
    <property type="match status" value="1"/>
</dbReference>
<evidence type="ECO:0000256" key="2">
    <source>
        <dbReference type="ARBA" id="ARBA00022448"/>
    </source>
</evidence>
<reference evidence="6 7" key="1">
    <citation type="submission" date="2019-07" db="EMBL/GenBank/DDBJ databases">
        <title>Tepidimonas sediminis YIM 72259 draft genome.</title>
        <authorList>
            <person name="Da Costa M.S."/>
            <person name="Froufe H.J.C."/>
            <person name="Egas C."/>
            <person name="Albuquerque L."/>
        </authorList>
    </citation>
    <scope>NUCLEOTIDE SEQUENCE [LARGE SCALE GENOMIC DNA]</scope>
    <source>
        <strain evidence="6 7">YIM 72259</strain>
    </source>
</reference>
<proteinExistence type="predicted"/>
<dbReference type="OrthoDB" id="9789215at2"/>
<dbReference type="EMBL" id="VJND01000012">
    <property type="protein sequence ID" value="TSE24497.1"/>
    <property type="molecule type" value="Genomic_DNA"/>
</dbReference>
<dbReference type="InterPro" id="IPR044527">
    <property type="entry name" value="NrtA/CpmA_ABC-bd_dom"/>
</dbReference>
<gene>
    <name evidence="6" type="primary">nrtA_2</name>
    <name evidence="6" type="ORF">Tsedi_01933</name>
</gene>
<dbReference type="Proteomes" id="UP000320225">
    <property type="component" value="Unassembled WGS sequence"/>
</dbReference>
<dbReference type="PANTHER" id="PTHR30024">
    <property type="entry name" value="ALIPHATIC SULFONATES-BINDING PROTEIN-RELATED"/>
    <property type="match status" value="1"/>
</dbReference>
<dbReference type="AlphaFoldDB" id="A0A554WLP9"/>
<keyword evidence="3" id="KW-1003">Cell membrane</keyword>
<organism evidence="6 7">
    <name type="scientific">Tepidimonas sediminis</name>
    <dbReference type="NCBI Taxonomy" id="2588941"/>
    <lineage>
        <taxon>Bacteria</taxon>
        <taxon>Pseudomonadati</taxon>
        <taxon>Pseudomonadota</taxon>
        <taxon>Betaproteobacteria</taxon>
        <taxon>Burkholderiales</taxon>
        <taxon>Tepidimonas</taxon>
    </lineage>
</organism>
<sequence length="469" mass="52945">MTQYFDPYDADRPLMLRCSCGRHHTEAEHRREEAQARHQALTTLRQRSESPDFVEYANQFIEAALVKALFPQDAVRRRFLRAVGKTTAMAAIASVVPIASLQAMAQEKAALEKKDLKIGFIPITCATPLIMAHPLGFYQKQGLNVEIVKTAGWALIRDKMLNKEYDATHFLSPMPLAISLGLGSNATPMNVATIQNTNGQAITLALKHKDKRDPKDWKGFKFAVPFEYSMHNFLLRYYVAEAGLDPDKDIQIRVVPPPEMVANLRAGNIDGFLGPDPFNQRAVFEEVGFIHLLTKDLWNGHPCCAFGTSSEFIQQNPNTFAALFRAVLTAAAMAREARNRELIAKVIAPAQYLNQPEVVLQQVLTGRFADGLGKVHNVPDRADFDPIPWQSMAVWMLTQMKRWGYIKGDVNYRQIAERVFLLTDARKHMKELRMPVAEGSGYRKHTIMGKEFDPAKPEEYLNSFAMRRA</sequence>